<evidence type="ECO:0000313" key="5">
    <source>
        <dbReference type="Proteomes" id="UP000283090"/>
    </source>
</evidence>
<accession>A0A437AH21</accession>
<reference evidence="4 5" key="1">
    <citation type="submission" date="2019-01" db="EMBL/GenBank/DDBJ databases">
        <title>Intercellular communication is required for trap formation in the nematode-trapping fungus Duddingtonia flagrans.</title>
        <authorList>
            <person name="Youssar L."/>
            <person name="Wernet V."/>
            <person name="Hensel N."/>
            <person name="Hildebrandt H.-G."/>
            <person name="Fischer R."/>
        </authorList>
    </citation>
    <scope>NUCLEOTIDE SEQUENCE [LARGE SCALE GENOMIC DNA]</scope>
    <source>
        <strain evidence="4 5">CBS H-5679</strain>
    </source>
</reference>
<comment type="caution">
    <text evidence="4">The sequence shown here is derived from an EMBL/GenBank/DDBJ whole genome shotgun (WGS) entry which is preliminary data.</text>
</comment>
<keyword evidence="5" id="KW-1185">Reference proteome</keyword>
<dbReference type="InterPro" id="IPR042099">
    <property type="entry name" value="ANL_N_sf"/>
</dbReference>
<protein>
    <recommendedName>
        <fullName evidence="3">AMP-dependent synthetase/ligase domain-containing protein</fullName>
    </recommendedName>
</protein>
<dbReference type="OrthoDB" id="408177at2759"/>
<proteinExistence type="predicted"/>
<feature type="domain" description="AMP-dependent synthetase/ligase" evidence="3">
    <location>
        <begin position="7"/>
        <end position="117"/>
    </location>
</feature>
<name>A0A437AH21_ARTFL</name>
<dbReference type="PANTHER" id="PTHR44845:SF6">
    <property type="entry name" value="BETA-ALANINE-ACTIVATING ENZYME"/>
    <property type="match status" value="1"/>
</dbReference>
<dbReference type="InterPro" id="IPR000873">
    <property type="entry name" value="AMP-dep_synth/lig_dom"/>
</dbReference>
<evidence type="ECO:0000259" key="3">
    <source>
        <dbReference type="Pfam" id="PF00501"/>
    </source>
</evidence>
<dbReference type="STRING" id="97331.A0A437AH21"/>
<keyword evidence="2" id="KW-0597">Phosphoprotein</keyword>
<dbReference type="PANTHER" id="PTHR44845">
    <property type="entry name" value="CARRIER DOMAIN-CONTAINING PROTEIN"/>
    <property type="match status" value="1"/>
</dbReference>
<evidence type="ECO:0000313" key="4">
    <source>
        <dbReference type="EMBL" id="RVD90444.1"/>
    </source>
</evidence>
<dbReference type="Gene3D" id="3.40.50.12780">
    <property type="entry name" value="N-terminal domain of ligase-like"/>
    <property type="match status" value="1"/>
</dbReference>
<dbReference type="EMBL" id="SAEB01000001">
    <property type="protein sequence ID" value="RVD90444.1"/>
    <property type="molecule type" value="Genomic_DNA"/>
</dbReference>
<dbReference type="VEuPathDB" id="FungiDB:DFL_001409"/>
<dbReference type="AlphaFoldDB" id="A0A437AH21"/>
<keyword evidence="1" id="KW-0596">Phosphopantetheine</keyword>
<gene>
    <name evidence="4" type="ORF">DFL_001409</name>
</gene>
<dbReference type="Proteomes" id="UP000283090">
    <property type="component" value="Unassembled WGS sequence"/>
</dbReference>
<sequence>MISLFLHQVEESPSQLAFVDATGNVAVTYSKLLGKVKNLAYELRKRTIPFESPIAILTAKGLDQVVAQLAVIFVGGTCVPLDPSISDEQIQVRLDDAQPVYLITDVENQHRQLGEVPKVSIAHERLNWPSVGGKECALTLIYPETCSHIFYIFRITGKLKGV</sequence>
<dbReference type="SUPFAM" id="SSF56801">
    <property type="entry name" value="Acetyl-CoA synthetase-like"/>
    <property type="match status" value="1"/>
</dbReference>
<dbReference type="RefSeq" id="XP_067495988.1">
    <property type="nucleotide sequence ID" value="XM_067630025.1"/>
</dbReference>
<dbReference type="GeneID" id="93583720"/>
<evidence type="ECO:0000256" key="2">
    <source>
        <dbReference type="ARBA" id="ARBA00022553"/>
    </source>
</evidence>
<organism evidence="4 5">
    <name type="scientific">Arthrobotrys flagrans</name>
    <name type="common">Nematode-trapping fungus</name>
    <name type="synonym">Trichothecium flagrans</name>
    <dbReference type="NCBI Taxonomy" id="97331"/>
    <lineage>
        <taxon>Eukaryota</taxon>
        <taxon>Fungi</taxon>
        <taxon>Dikarya</taxon>
        <taxon>Ascomycota</taxon>
        <taxon>Pezizomycotina</taxon>
        <taxon>Orbiliomycetes</taxon>
        <taxon>Orbiliales</taxon>
        <taxon>Orbiliaceae</taxon>
        <taxon>Arthrobotrys</taxon>
    </lineage>
</organism>
<dbReference type="Pfam" id="PF00501">
    <property type="entry name" value="AMP-binding"/>
    <property type="match status" value="1"/>
</dbReference>
<evidence type="ECO:0000256" key="1">
    <source>
        <dbReference type="ARBA" id="ARBA00022450"/>
    </source>
</evidence>